<dbReference type="GeneID" id="72002259"/>
<dbReference type="RefSeq" id="XP_047781328.1">
    <property type="nucleotide sequence ID" value="XM_047921527.1"/>
</dbReference>
<name>A0ABQ8KNB6_9APHY</name>
<reference evidence="1 2" key="1">
    <citation type="journal article" date="2021" name="Environ. Microbiol.">
        <title>Gene family expansions and transcriptome signatures uncover fungal adaptations to wood decay.</title>
        <authorList>
            <person name="Hage H."/>
            <person name="Miyauchi S."/>
            <person name="Viragh M."/>
            <person name="Drula E."/>
            <person name="Min B."/>
            <person name="Chaduli D."/>
            <person name="Navarro D."/>
            <person name="Favel A."/>
            <person name="Norest M."/>
            <person name="Lesage-Meessen L."/>
            <person name="Balint B."/>
            <person name="Merenyi Z."/>
            <person name="de Eugenio L."/>
            <person name="Morin E."/>
            <person name="Martinez A.T."/>
            <person name="Baldrian P."/>
            <person name="Stursova M."/>
            <person name="Martinez M.J."/>
            <person name="Novotny C."/>
            <person name="Magnuson J.K."/>
            <person name="Spatafora J.W."/>
            <person name="Maurice S."/>
            <person name="Pangilinan J."/>
            <person name="Andreopoulos W."/>
            <person name="LaButti K."/>
            <person name="Hundley H."/>
            <person name="Na H."/>
            <person name="Kuo A."/>
            <person name="Barry K."/>
            <person name="Lipzen A."/>
            <person name="Henrissat B."/>
            <person name="Riley R."/>
            <person name="Ahrendt S."/>
            <person name="Nagy L.G."/>
            <person name="Grigoriev I.V."/>
            <person name="Martin F."/>
            <person name="Rosso M.N."/>
        </authorList>
    </citation>
    <scope>NUCLEOTIDE SEQUENCE [LARGE SCALE GENOMIC DNA]</scope>
    <source>
        <strain evidence="1 2">CIRM-BRFM 1785</strain>
    </source>
</reference>
<protein>
    <submittedName>
        <fullName evidence="1">Uncharacterized protein</fullName>
    </submittedName>
</protein>
<accession>A0ABQ8KNB6</accession>
<keyword evidence="2" id="KW-1185">Reference proteome</keyword>
<organism evidence="1 2">
    <name type="scientific">Rhodofomes roseus</name>
    <dbReference type="NCBI Taxonomy" id="34475"/>
    <lineage>
        <taxon>Eukaryota</taxon>
        <taxon>Fungi</taxon>
        <taxon>Dikarya</taxon>
        <taxon>Basidiomycota</taxon>
        <taxon>Agaricomycotina</taxon>
        <taxon>Agaricomycetes</taxon>
        <taxon>Polyporales</taxon>
        <taxon>Rhodofomes</taxon>
    </lineage>
</organism>
<proteinExistence type="predicted"/>
<gene>
    <name evidence="1" type="ORF">C8Q71DRAFT_722455</name>
</gene>
<evidence type="ECO:0000313" key="1">
    <source>
        <dbReference type="EMBL" id="KAH9839573.1"/>
    </source>
</evidence>
<dbReference type="Proteomes" id="UP000814176">
    <property type="component" value="Unassembled WGS sequence"/>
</dbReference>
<evidence type="ECO:0000313" key="2">
    <source>
        <dbReference type="Proteomes" id="UP000814176"/>
    </source>
</evidence>
<sequence>MWNKFELNRLKKTYLGYKWELLDTGGGIKPEEDVLNIKKLPSKSPVGMLNVEEGNMPEDHEPPEGSPKCDCLASLKLAQKTAELYEQDGTLNLQLHESQDGLEGGSQQVEYDMIVRELQDQLCHAQPKNYELRGCWSYVRAQIEQLKQIIPPAQLAKLEQPHLVMAFTREKWEEQIHHDVVIQAEVNDLGMGQVVQAGMVSMCKLDSIL</sequence>
<dbReference type="EMBL" id="JADCUA010000006">
    <property type="protein sequence ID" value="KAH9839573.1"/>
    <property type="molecule type" value="Genomic_DNA"/>
</dbReference>
<comment type="caution">
    <text evidence="1">The sequence shown here is derived from an EMBL/GenBank/DDBJ whole genome shotgun (WGS) entry which is preliminary data.</text>
</comment>